<dbReference type="OrthoDB" id="2223681at2"/>
<dbReference type="Proteomes" id="UP000305165">
    <property type="component" value="Unassembled WGS sequence"/>
</dbReference>
<dbReference type="PANTHER" id="PTHR21525">
    <property type="entry name" value="MOTILE SPERM PROTEIN"/>
    <property type="match status" value="1"/>
</dbReference>
<dbReference type="InterPro" id="IPR006829">
    <property type="entry name" value="LXG_dom"/>
</dbReference>
<gene>
    <name evidence="4" type="ORF">FAJ39_07715</name>
</gene>
<dbReference type="PROSITE" id="PS51756">
    <property type="entry name" value="LXG"/>
    <property type="match status" value="1"/>
</dbReference>
<evidence type="ECO:0000259" key="3">
    <source>
        <dbReference type="PROSITE" id="PS51756"/>
    </source>
</evidence>
<accession>A0A4V4RWD7</accession>
<dbReference type="AlphaFoldDB" id="A0A4V4RWD7"/>
<protein>
    <recommendedName>
        <fullName evidence="3">LXG domain-containing protein</fullName>
    </recommendedName>
</protein>
<feature type="coiled-coil region" evidence="2">
    <location>
        <begin position="88"/>
        <end position="122"/>
    </location>
</feature>
<reference evidence="4 5" key="1">
    <citation type="submission" date="2019-04" db="EMBL/GenBank/DDBJ databases">
        <title>Genome analysis of Streptococcus suis strain WUSS424.</title>
        <authorList>
            <person name="Chen H."/>
            <person name="Gao X."/>
            <person name="Wu Z."/>
        </authorList>
    </citation>
    <scope>NUCLEOTIDE SEQUENCE [LARGE SCALE GENOMIC DNA]</scope>
    <source>
        <strain evidence="4 5">WUSS424</strain>
    </source>
</reference>
<name>A0A4V4RWD7_STRSU</name>
<organism evidence="4 5">
    <name type="scientific">Streptococcus suis</name>
    <dbReference type="NCBI Taxonomy" id="1307"/>
    <lineage>
        <taxon>Bacteria</taxon>
        <taxon>Bacillati</taxon>
        <taxon>Bacillota</taxon>
        <taxon>Bacilli</taxon>
        <taxon>Lactobacillales</taxon>
        <taxon>Streptococcaceae</taxon>
        <taxon>Streptococcus</taxon>
    </lineage>
</organism>
<comment type="similarity">
    <text evidence="1">In the N-terminal section; belongs to the LXG family.</text>
</comment>
<evidence type="ECO:0000256" key="1">
    <source>
        <dbReference type="ARBA" id="ARBA00034117"/>
    </source>
</evidence>
<comment type="caution">
    <text evidence="4">The sequence shown here is derived from an EMBL/GenBank/DDBJ whole genome shotgun (WGS) entry which is preliminary data.</text>
</comment>
<sequence>MVKVEVGSLASQASSSSSIVSARISTLQGAIGALERFLVESGLEGAAYTSAKSYASQVLIPLVQAMILYSESVSENTSQLQRQYSSICKGESLDSDNLERQIQQLEASYRAARRTYDILLRELSPMAAEHSILMGNIRRRITKLQTKLDRLHRFNAVSAHTFSDIGSLEVALMSGLNQVSVNFSGFSASQGFPSYNKSNLSWAKTVNSQWEKREEVITEFSAVEKKLKNGSSLTEEDLKIIESYQNRFPGVELPDYVQGYLANQKVSKSENEIVSNVIFSDQNKEAINTIENAVEFAKNGLFVSASVRYWNKHKNKWTSEMFEARTFSKSGARIEDIKGVGKFLKKSKALKKITSKFPSFEHGRLNRDLNMMRETNISKSLNQFGKIGEVTGKTLNIASKGLKVAGWLGTAISAKQSFDKYKNEGYSDEQSISLTTRKVVIEGTTSAVGSVAGRVAGAAIGQVLIPIPGVGAAIGSVAGGILGGIAGSWIGSMVNDNMDRNVSPKKRGWSWPW</sequence>
<evidence type="ECO:0000313" key="4">
    <source>
        <dbReference type="EMBL" id="TIH99434.1"/>
    </source>
</evidence>
<feature type="domain" description="LXG" evidence="3">
    <location>
        <begin position="1"/>
        <end position="223"/>
    </location>
</feature>
<proteinExistence type="inferred from homology"/>
<evidence type="ECO:0000256" key="2">
    <source>
        <dbReference type="SAM" id="Coils"/>
    </source>
</evidence>
<evidence type="ECO:0000313" key="5">
    <source>
        <dbReference type="Proteomes" id="UP000305165"/>
    </source>
</evidence>
<dbReference type="EMBL" id="SSXO01000004">
    <property type="protein sequence ID" value="TIH99434.1"/>
    <property type="molecule type" value="Genomic_DNA"/>
</dbReference>
<dbReference type="PANTHER" id="PTHR21525:SF2">
    <property type="entry name" value="PROTEIN CBG12274"/>
    <property type="match status" value="1"/>
</dbReference>
<keyword evidence="2" id="KW-0175">Coiled coil</keyword>